<dbReference type="RefSeq" id="WP_373463118.1">
    <property type="nucleotide sequence ID" value="NZ_CP022010.1"/>
</dbReference>
<dbReference type="InterPro" id="IPR011335">
    <property type="entry name" value="Restrct_endonuc-II-like"/>
</dbReference>
<evidence type="ECO:0000256" key="1">
    <source>
        <dbReference type="ARBA" id="ARBA00006738"/>
    </source>
</evidence>
<dbReference type="InterPro" id="IPR011856">
    <property type="entry name" value="tRNA_endonuc-like_dom_sf"/>
</dbReference>
<dbReference type="PANTHER" id="PTHR34039:SF1">
    <property type="entry name" value="UPF0102 PROTEIN YRAN"/>
    <property type="match status" value="1"/>
</dbReference>
<organism evidence="3 4">
    <name type="scientific">Mergibacter septicus</name>
    <dbReference type="NCBI Taxonomy" id="221402"/>
    <lineage>
        <taxon>Bacteria</taxon>
        <taxon>Pseudomonadati</taxon>
        <taxon>Pseudomonadota</taxon>
        <taxon>Gammaproteobacteria</taxon>
        <taxon>Pasteurellales</taxon>
        <taxon>Pasteurellaceae</taxon>
        <taxon>Mergibacter</taxon>
    </lineage>
</organism>
<dbReference type="EMBL" id="CP022011">
    <property type="protein sequence ID" value="QDJ14449.1"/>
    <property type="molecule type" value="Genomic_DNA"/>
</dbReference>
<dbReference type="HAMAP" id="MF_00048">
    <property type="entry name" value="UPF0102"/>
    <property type="match status" value="1"/>
</dbReference>
<dbReference type="SUPFAM" id="SSF52980">
    <property type="entry name" value="Restriction endonuclease-like"/>
    <property type="match status" value="1"/>
</dbReference>
<protein>
    <recommendedName>
        <fullName evidence="2">UPF0102 protein CEP48_03010</fullName>
    </recommendedName>
</protein>
<reference evidence="3" key="1">
    <citation type="submission" date="2017-06" db="EMBL/GenBank/DDBJ databases">
        <title>Genome sequencing of pathogenic and non-pathogenic strains within Bisgaard taxon 40.</title>
        <authorList>
            <person name="Ladner J.T."/>
            <person name="Lovett S.P."/>
            <person name="Koroleva G."/>
            <person name="Lorch J.M."/>
        </authorList>
    </citation>
    <scope>NUCLEOTIDE SEQUENCE</scope>
    <source>
        <strain evidence="3">27576-1-I1</strain>
    </source>
</reference>
<dbReference type="InterPro" id="IPR003509">
    <property type="entry name" value="UPF0102_YraN-like"/>
</dbReference>
<dbReference type="Pfam" id="PF02021">
    <property type="entry name" value="UPF0102"/>
    <property type="match status" value="1"/>
</dbReference>
<evidence type="ECO:0000313" key="3">
    <source>
        <dbReference type="EMBL" id="QDJ14449.1"/>
    </source>
</evidence>
<dbReference type="PANTHER" id="PTHR34039">
    <property type="entry name" value="UPF0102 PROTEIN YRAN"/>
    <property type="match status" value="1"/>
</dbReference>
<gene>
    <name evidence="3" type="ORF">CEP48_03010</name>
</gene>
<evidence type="ECO:0000313" key="4">
    <source>
        <dbReference type="Proteomes" id="UP000955338"/>
    </source>
</evidence>
<dbReference type="NCBIfam" id="TIGR00252">
    <property type="entry name" value="YraN family protein"/>
    <property type="match status" value="1"/>
</dbReference>
<dbReference type="NCBIfam" id="NF009150">
    <property type="entry name" value="PRK12497.1-3"/>
    <property type="match status" value="1"/>
</dbReference>
<dbReference type="AlphaFoldDB" id="A0A8E3S9R6"/>
<evidence type="ECO:0000256" key="2">
    <source>
        <dbReference type="HAMAP-Rule" id="MF_00048"/>
    </source>
</evidence>
<accession>A0A8E3S9R6</accession>
<dbReference type="GO" id="GO:0003676">
    <property type="term" value="F:nucleic acid binding"/>
    <property type="evidence" value="ECO:0007669"/>
    <property type="project" value="InterPro"/>
</dbReference>
<name>A0A8E3S9R6_9PAST</name>
<keyword evidence="4" id="KW-1185">Reference proteome</keyword>
<dbReference type="CDD" id="cd20736">
    <property type="entry name" value="PoNe_Nuclease"/>
    <property type="match status" value="1"/>
</dbReference>
<sequence>MRNKFNTTQQGAIFEQKARQYLEQQGLRFIAANQRFKRGELDLIMQEKQTLVFVEVRQRKHQHYGSAIESVTYNKQQRLINTANQWLAQHQLSLETIDCRFDLITFDGNQHQLHWWKNFIEINN</sequence>
<dbReference type="Proteomes" id="UP000955338">
    <property type="component" value="Chromosome"/>
</dbReference>
<proteinExistence type="inferred from homology"/>
<comment type="similarity">
    <text evidence="1 2">Belongs to the UPF0102 family.</text>
</comment>
<dbReference type="Gene3D" id="3.40.1350.10">
    <property type="match status" value="1"/>
</dbReference>